<reference evidence="1 2" key="1">
    <citation type="submission" date="2019-01" db="EMBL/GenBank/DDBJ databases">
        <title>Filimonas sp. strain TTM-71.</title>
        <authorList>
            <person name="Chen W.-M."/>
        </authorList>
    </citation>
    <scope>NUCLEOTIDE SEQUENCE [LARGE SCALE GENOMIC DNA]</scope>
    <source>
        <strain evidence="1 2">TTM-71</strain>
    </source>
</reference>
<sequence>MSLPIKLVGFITEHDKYIPGAAVFKDVLNSTPVNAFTDRQRADNKKLMTYLEQGCFLTGWMGYVADLQTRELIGPDAYFTDGVWIWPSYFPHYLKKFLYMEINEAFLDHLRAKNFVFSLEPGFEENKLAFEKEFDAILTGGRSNTFSL</sequence>
<comment type="caution">
    <text evidence="1">The sequence shown here is derived from an EMBL/GenBank/DDBJ whole genome shotgun (WGS) entry which is preliminary data.</text>
</comment>
<protein>
    <submittedName>
        <fullName evidence="1">Uncharacterized protein</fullName>
    </submittedName>
</protein>
<keyword evidence="2" id="KW-1185">Reference proteome</keyword>
<organism evidence="1 2">
    <name type="scientific">Filimonas effusa</name>
    <dbReference type="NCBI Taxonomy" id="2508721"/>
    <lineage>
        <taxon>Bacteria</taxon>
        <taxon>Pseudomonadati</taxon>
        <taxon>Bacteroidota</taxon>
        <taxon>Chitinophagia</taxon>
        <taxon>Chitinophagales</taxon>
        <taxon>Chitinophagaceae</taxon>
        <taxon>Filimonas</taxon>
    </lineage>
</organism>
<name>A0A4Q1D4D0_9BACT</name>
<dbReference type="EMBL" id="SDHZ01000002">
    <property type="protein sequence ID" value="RXK83259.1"/>
    <property type="molecule type" value="Genomic_DNA"/>
</dbReference>
<dbReference type="AlphaFoldDB" id="A0A4Q1D4D0"/>
<accession>A0A4Q1D4D0</accession>
<evidence type="ECO:0000313" key="2">
    <source>
        <dbReference type="Proteomes" id="UP000290545"/>
    </source>
</evidence>
<dbReference type="RefSeq" id="WP_129004313.1">
    <property type="nucleotide sequence ID" value="NZ_SDHZ01000002.1"/>
</dbReference>
<dbReference type="OrthoDB" id="275232at2"/>
<gene>
    <name evidence="1" type="ORF">ESB13_14185</name>
</gene>
<proteinExistence type="predicted"/>
<dbReference type="Proteomes" id="UP000290545">
    <property type="component" value="Unassembled WGS sequence"/>
</dbReference>
<evidence type="ECO:0000313" key="1">
    <source>
        <dbReference type="EMBL" id="RXK83259.1"/>
    </source>
</evidence>